<evidence type="ECO:0000313" key="2">
    <source>
        <dbReference type="EMBL" id="GJS98451.1"/>
    </source>
</evidence>
<proteinExistence type="predicted"/>
<feature type="domain" description="Retrotransposon Copia-like N-terminal" evidence="1">
    <location>
        <begin position="47"/>
        <end position="87"/>
    </location>
</feature>
<dbReference type="InterPro" id="IPR029472">
    <property type="entry name" value="Copia-like_N"/>
</dbReference>
<reference evidence="2" key="2">
    <citation type="submission" date="2022-01" db="EMBL/GenBank/DDBJ databases">
        <authorList>
            <person name="Yamashiro T."/>
            <person name="Shiraishi A."/>
            <person name="Satake H."/>
            <person name="Nakayama K."/>
        </authorList>
    </citation>
    <scope>NUCLEOTIDE SEQUENCE</scope>
</reference>
<dbReference type="EMBL" id="BQNB010012045">
    <property type="protein sequence ID" value="GJS98451.1"/>
    <property type="molecule type" value="Genomic_DNA"/>
</dbReference>
<protein>
    <submittedName>
        <fullName evidence="2">Cysteine-rich receptor-like protein kinase 8</fullName>
    </submittedName>
</protein>
<keyword evidence="3" id="KW-1185">Reference proteome</keyword>
<dbReference type="PANTHER" id="PTHR37610:SF6">
    <property type="entry name" value="GAG-POLYPEPTIDE OF LTR COPIA-TYPE-RELATED"/>
    <property type="match status" value="1"/>
</dbReference>
<name>A0ABQ5AA57_9ASTR</name>
<reference evidence="2" key="1">
    <citation type="journal article" date="2022" name="Int. J. Mol. Sci.">
        <title>Draft Genome of Tanacetum Coccineum: Genomic Comparison of Closely Related Tanacetum-Family Plants.</title>
        <authorList>
            <person name="Yamashiro T."/>
            <person name="Shiraishi A."/>
            <person name="Nakayama K."/>
            <person name="Satake H."/>
        </authorList>
    </citation>
    <scope>NUCLEOTIDE SEQUENCE</scope>
</reference>
<dbReference type="PANTHER" id="PTHR37610">
    <property type="entry name" value="CCHC-TYPE DOMAIN-CONTAINING PROTEIN"/>
    <property type="match status" value="1"/>
</dbReference>
<gene>
    <name evidence="2" type="ORF">Tco_0819621</name>
</gene>
<evidence type="ECO:0000313" key="3">
    <source>
        <dbReference type="Proteomes" id="UP001151760"/>
    </source>
</evidence>
<dbReference type="Pfam" id="PF14244">
    <property type="entry name" value="Retrotran_gag_3"/>
    <property type="match status" value="1"/>
</dbReference>
<evidence type="ECO:0000259" key="1">
    <source>
        <dbReference type="Pfam" id="PF14244"/>
    </source>
</evidence>
<sequence length="239" mass="27035">MDIPTDSSFRRLSSKHTIITGFLLVQVTQSTSPPVPLALFQNPIYLHPSDGPSSLTVQEKLTGAQNYRAWRRAIEIGLSTKRKLRFVKRTVVRSPTDANLAELWDTCNNMAGCSVGEYYTKMKCVWEELDNINVLLVIVVVTLEISVFLAALNKQKEEQRPFQFLNGLEDHLSHQRSQILMIDPLLSVENACSLLQQEETQRLLFRSSANIESSTLLSKGIVKDKCSICGFKWHPPEKC</sequence>
<accession>A0ABQ5AA57</accession>
<organism evidence="2 3">
    <name type="scientific">Tanacetum coccineum</name>
    <dbReference type="NCBI Taxonomy" id="301880"/>
    <lineage>
        <taxon>Eukaryota</taxon>
        <taxon>Viridiplantae</taxon>
        <taxon>Streptophyta</taxon>
        <taxon>Embryophyta</taxon>
        <taxon>Tracheophyta</taxon>
        <taxon>Spermatophyta</taxon>
        <taxon>Magnoliopsida</taxon>
        <taxon>eudicotyledons</taxon>
        <taxon>Gunneridae</taxon>
        <taxon>Pentapetalae</taxon>
        <taxon>asterids</taxon>
        <taxon>campanulids</taxon>
        <taxon>Asterales</taxon>
        <taxon>Asteraceae</taxon>
        <taxon>Asteroideae</taxon>
        <taxon>Anthemideae</taxon>
        <taxon>Anthemidinae</taxon>
        <taxon>Tanacetum</taxon>
    </lineage>
</organism>
<dbReference type="Proteomes" id="UP001151760">
    <property type="component" value="Unassembled WGS sequence"/>
</dbReference>
<comment type="caution">
    <text evidence="2">The sequence shown here is derived from an EMBL/GenBank/DDBJ whole genome shotgun (WGS) entry which is preliminary data.</text>
</comment>